<dbReference type="CDD" id="cd00009">
    <property type="entry name" value="AAA"/>
    <property type="match status" value="1"/>
</dbReference>
<dbReference type="Gene3D" id="1.10.1780.10">
    <property type="entry name" value="Clp, N-terminal domain"/>
    <property type="match status" value="1"/>
</dbReference>
<evidence type="ECO:0000313" key="7">
    <source>
        <dbReference type="EMBL" id="ADD69027.1"/>
    </source>
</evidence>
<dbReference type="SMART" id="SM01086">
    <property type="entry name" value="ClpB_D2-small"/>
    <property type="match status" value="1"/>
</dbReference>
<keyword evidence="8" id="KW-1185">Reference proteome</keyword>
<dbReference type="InterPro" id="IPR036628">
    <property type="entry name" value="Clp_N_dom_sf"/>
</dbReference>
<dbReference type="GO" id="GO:0034605">
    <property type="term" value="P:cellular response to heat"/>
    <property type="evidence" value="ECO:0007669"/>
    <property type="project" value="TreeGrafter"/>
</dbReference>
<evidence type="ECO:0000313" key="8">
    <source>
        <dbReference type="Proteomes" id="UP000002012"/>
    </source>
</evidence>
<dbReference type="eggNOG" id="COG0542">
    <property type="taxonomic scope" value="Bacteria"/>
</dbReference>
<dbReference type="RefSeq" id="WP_013011529.1">
    <property type="nucleotide sequence ID" value="NC_013943.1"/>
</dbReference>
<evidence type="ECO:0000256" key="1">
    <source>
        <dbReference type="ARBA" id="ARBA00022737"/>
    </source>
</evidence>
<keyword evidence="3" id="KW-0067">ATP-binding</keyword>
<proteinExistence type="predicted"/>
<dbReference type="InterPro" id="IPR027417">
    <property type="entry name" value="P-loop_NTPase"/>
</dbReference>
<dbReference type="Pfam" id="PF00004">
    <property type="entry name" value="AAA"/>
    <property type="match status" value="1"/>
</dbReference>
<dbReference type="EMBL" id="CP001968">
    <property type="protein sequence ID" value="ADD69027.1"/>
    <property type="molecule type" value="Genomic_DNA"/>
</dbReference>
<dbReference type="SUPFAM" id="SSF81923">
    <property type="entry name" value="Double Clp-N motif"/>
    <property type="match status" value="1"/>
</dbReference>
<dbReference type="Proteomes" id="UP000002012">
    <property type="component" value="Chromosome"/>
</dbReference>
<dbReference type="GO" id="GO:0016887">
    <property type="term" value="F:ATP hydrolysis activity"/>
    <property type="evidence" value="ECO:0007669"/>
    <property type="project" value="InterPro"/>
</dbReference>
<dbReference type="Gene3D" id="3.40.50.300">
    <property type="entry name" value="P-loop containing nucleotide triphosphate hydrolases"/>
    <property type="match status" value="2"/>
</dbReference>
<evidence type="ECO:0000256" key="4">
    <source>
        <dbReference type="ARBA" id="ARBA00023186"/>
    </source>
</evidence>
<dbReference type="Gene3D" id="1.10.8.60">
    <property type="match status" value="2"/>
</dbReference>
<accession>D4H304</accession>
<sequence length="802" mass="90706" precursor="true">MFELFTDRARRVILFAREASERLMQTSIDTEHILLGLLRERSGLAAEIFSRRGIDVSMLMNDVKGVSEKGHNLMIKGSLPFSQNGKNVLDFSVEEAKNLKNKYVNTEHILLGLLKEKKGKASMLLSKLGFDLVTLREEIQTVSKSYAKNTDQAVTPTLDEFGRDLTKLAMDGKLDPVIGRSTEITRLIQILGRRIKNNAVIIGEPGVGKTAIVEGLALKMASEDVPDFLRNKRLFSLELGNVVAGTKYRGQFEERMKNLIKEIETDGNVIIFIDEIHTIVGAGAAEGSIDASNMLKPALARGVFQCIGATTLSEFRKNFEKDGALNRRFQTISVDQPDADETVQILDGIKRFYEDFHKVFIPHDVLEEITRLTDRYITEKFQPDKSIDVLDEACSRLKLATRTMPDDMVRIKNKLEQLKGLRDEKLRANDYDNIQKYSKDVERWATKLSVAQKEWEEELDLDWPTLTIENISEVVAHMTGVPVQKLQTDDMARIANIDKDIKEFIIGQDEAVDALSRSVKRSFAGLSNPARPLGSFIFMGPTGVGKTEVAKKLAETVFGSESSLIRIDMTEYMERFNSSRLIGAPPGYVGYEEGGKLTEQVRRKPYSVVLFDEIEKAHPEVLNILLQILDDGHINDSLGHKVNFKNTIIIMTSNLGTKLSMNRKTLGFDTKEESNNEIDYDVFSTNAHRELKDRFPPEFINRVDSLVVFKPLGKAELIEIIDLQLIEINKRLEIAGKQLTIDQDVKEHLLSGEYEYSYGARPIKRLLQSKIEDPLSEILLEGKFAKRKNLKVKMINDEIVFK</sequence>
<dbReference type="PANTHER" id="PTHR11638:SF18">
    <property type="entry name" value="HEAT SHOCK PROTEIN 104"/>
    <property type="match status" value="1"/>
</dbReference>
<dbReference type="InterPro" id="IPR001270">
    <property type="entry name" value="ClpA/B"/>
</dbReference>
<dbReference type="PROSITE" id="PS51903">
    <property type="entry name" value="CLP_R"/>
    <property type="match status" value="1"/>
</dbReference>
<dbReference type="Gene3D" id="4.10.860.10">
    <property type="entry name" value="UVR domain"/>
    <property type="match status" value="1"/>
</dbReference>
<dbReference type="InterPro" id="IPR003959">
    <property type="entry name" value="ATPase_AAA_core"/>
</dbReference>
<dbReference type="Pfam" id="PF07724">
    <property type="entry name" value="AAA_2"/>
    <property type="match status" value="1"/>
</dbReference>
<keyword evidence="4" id="KW-0143">Chaperone</keyword>
<dbReference type="KEGG" id="dap:Dacet_2265"/>
<gene>
    <name evidence="7" type="ordered locus">Dacet_2265</name>
</gene>
<dbReference type="Pfam" id="PF02861">
    <property type="entry name" value="Clp_N"/>
    <property type="match status" value="1"/>
</dbReference>
<dbReference type="PROSITE" id="PS00870">
    <property type="entry name" value="CLPAB_1"/>
    <property type="match status" value="1"/>
</dbReference>
<dbReference type="InterPro" id="IPR004176">
    <property type="entry name" value="Clp_R_N"/>
</dbReference>
<evidence type="ECO:0000256" key="5">
    <source>
        <dbReference type="PROSITE-ProRule" id="PRU01251"/>
    </source>
</evidence>
<dbReference type="SUPFAM" id="SSF52540">
    <property type="entry name" value="P-loop containing nucleoside triphosphate hydrolases"/>
    <property type="match status" value="2"/>
</dbReference>
<dbReference type="FunFam" id="3.40.50.300:FF:000025">
    <property type="entry name" value="ATP-dependent Clp protease subunit"/>
    <property type="match status" value="1"/>
</dbReference>
<keyword evidence="1 5" id="KW-0677">Repeat</keyword>
<dbReference type="PANTHER" id="PTHR11638">
    <property type="entry name" value="ATP-DEPENDENT CLP PROTEASE"/>
    <property type="match status" value="1"/>
</dbReference>
<dbReference type="SMART" id="SM00382">
    <property type="entry name" value="AAA"/>
    <property type="match status" value="2"/>
</dbReference>
<evidence type="ECO:0000259" key="6">
    <source>
        <dbReference type="PROSITE" id="PS51903"/>
    </source>
</evidence>
<name>D4H304_DENA2</name>
<dbReference type="InParanoid" id="D4H304"/>
<dbReference type="InterPro" id="IPR041546">
    <property type="entry name" value="ClpA/ClpB_AAA_lid"/>
</dbReference>
<dbReference type="PaxDb" id="522772-Dacet_2265"/>
<organism evidence="7 8">
    <name type="scientific">Denitrovibrio acetiphilus (strain DSM 12809 / NBRC 114555 / N2460)</name>
    <dbReference type="NCBI Taxonomy" id="522772"/>
    <lineage>
        <taxon>Bacteria</taxon>
        <taxon>Pseudomonadati</taxon>
        <taxon>Deferribacterota</taxon>
        <taxon>Deferribacteres</taxon>
        <taxon>Deferribacterales</taxon>
        <taxon>Geovibrionaceae</taxon>
        <taxon>Denitrovibrio</taxon>
    </lineage>
</organism>
<dbReference type="InterPro" id="IPR019489">
    <property type="entry name" value="Clp_ATPase_C"/>
</dbReference>
<dbReference type="PRINTS" id="PR00300">
    <property type="entry name" value="CLPPROTEASEA"/>
</dbReference>
<dbReference type="OrthoDB" id="9803641at2"/>
<dbReference type="GO" id="GO:0005737">
    <property type="term" value="C:cytoplasm"/>
    <property type="evidence" value="ECO:0007669"/>
    <property type="project" value="TreeGrafter"/>
</dbReference>
<evidence type="ECO:0000256" key="2">
    <source>
        <dbReference type="ARBA" id="ARBA00022741"/>
    </source>
</evidence>
<feature type="domain" description="Clp R" evidence="6">
    <location>
        <begin position="2"/>
        <end position="145"/>
    </location>
</feature>
<reference evidence="7 8" key="1">
    <citation type="journal article" date="2010" name="Stand. Genomic Sci.">
        <title>Complete genome sequence of Denitrovibrio acetiphilus type strain (N2460).</title>
        <authorList>
            <person name="Kiss H."/>
            <person name="Lang E."/>
            <person name="Lapidus A."/>
            <person name="Copeland A."/>
            <person name="Nolan M."/>
            <person name="Glavina Del Rio T."/>
            <person name="Chen F."/>
            <person name="Lucas S."/>
            <person name="Tice H."/>
            <person name="Cheng J.F."/>
            <person name="Han C."/>
            <person name="Goodwin L."/>
            <person name="Pitluck S."/>
            <person name="Liolios K."/>
            <person name="Pati A."/>
            <person name="Ivanova N."/>
            <person name="Mavromatis K."/>
            <person name="Chen A."/>
            <person name="Palaniappan K."/>
            <person name="Land M."/>
            <person name="Hauser L."/>
            <person name="Chang Y.J."/>
            <person name="Jeffries C.D."/>
            <person name="Detter J.C."/>
            <person name="Brettin T."/>
            <person name="Spring S."/>
            <person name="Rohde M."/>
            <person name="Goker M."/>
            <person name="Woyke T."/>
            <person name="Bristow J."/>
            <person name="Eisen J.A."/>
            <person name="Markowitz V."/>
            <person name="Hugenholtz P."/>
            <person name="Kyrpides N.C."/>
            <person name="Klenk H.P."/>
        </authorList>
    </citation>
    <scope>NUCLEOTIDE SEQUENCE [LARGE SCALE GENOMIC DNA]</scope>
    <source>
        <strain evidence="8">DSM 12809 / NBRC 114555 / N2460</strain>
    </source>
</reference>
<dbReference type="HOGENOM" id="CLU_005070_4_1_0"/>
<keyword evidence="2" id="KW-0547">Nucleotide-binding</keyword>
<dbReference type="InterPro" id="IPR003593">
    <property type="entry name" value="AAA+_ATPase"/>
</dbReference>
<dbReference type="GO" id="GO:0005524">
    <property type="term" value="F:ATP binding"/>
    <property type="evidence" value="ECO:0007669"/>
    <property type="project" value="UniProtKB-KW"/>
</dbReference>
<dbReference type="FunFam" id="3.40.50.300:FF:000010">
    <property type="entry name" value="Chaperone clpB 1, putative"/>
    <property type="match status" value="1"/>
</dbReference>
<dbReference type="CDD" id="cd19499">
    <property type="entry name" value="RecA-like_ClpB_Hsp104-like"/>
    <property type="match status" value="1"/>
</dbReference>
<protein>
    <submittedName>
        <fullName evidence="7">ATPase AAA-2 domain protein</fullName>
    </submittedName>
</protein>
<dbReference type="InterPro" id="IPR018368">
    <property type="entry name" value="ClpA/B_CS1"/>
</dbReference>
<dbReference type="STRING" id="522772.Dacet_2265"/>
<evidence type="ECO:0000256" key="3">
    <source>
        <dbReference type="ARBA" id="ARBA00022840"/>
    </source>
</evidence>
<dbReference type="Pfam" id="PF17871">
    <property type="entry name" value="AAA_lid_9"/>
    <property type="match status" value="1"/>
</dbReference>
<dbReference type="AlphaFoldDB" id="D4H304"/>
<dbReference type="Pfam" id="PF10431">
    <property type="entry name" value="ClpB_D2-small"/>
    <property type="match status" value="1"/>
</dbReference>
<dbReference type="InterPro" id="IPR050130">
    <property type="entry name" value="ClpA_ClpB"/>
</dbReference>